<keyword evidence="1" id="KW-0472">Membrane</keyword>
<evidence type="ECO:0000256" key="1">
    <source>
        <dbReference type="SAM" id="Phobius"/>
    </source>
</evidence>
<dbReference type="Pfam" id="PF03334">
    <property type="entry name" value="PhaG_MnhG_YufB"/>
    <property type="match status" value="1"/>
</dbReference>
<dbReference type="eggNOG" id="COG1320">
    <property type="taxonomic scope" value="Bacteria"/>
</dbReference>
<protein>
    <submittedName>
        <fullName evidence="2">Monovalent cation/proton antiporter, MnhG/PhaG subunit</fullName>
    </submittedName>
</protein>
<keyword evidence="1" id="KW-0812">Transmembrane</keyword>
<feature type="transmembrane region" description="Helical" evidence="1">
    <location>
        <begin position="6"/>
        <end position="29"/>
    </location>
</feature>
<dbReference type="HOGENOM" id="CLU_121334_2_3_6"/>
<dbReference type="KEGG" id="hna:Hneap_1125"/>
<dbReference type="PANTHER" id="PTHR34703:SF1">
    <property type="entry name" value="ANTIPORTER SUBUNIT MNHG2-RELATED"/>
    <property type="match status" value="1"/>
</dbReference>
<reference evidence="2 3" key="1">
    <citation type="submission" date="2009-10" db="EMBL/GenBank/DDBJ databases">
        <title>Complete sequence of Halothiobacillus neapolitanus c2.</title>
        <authorList>
            <consortium name="US DOE Joint Genome Institute"/>
            <person name="Lucas S."/>
            <person name="Copeland A."/>
            <person name="Lapidus A."/>
            <person name="Glavina del Rio T."/>
            <person name="Tice H."/>
            <person name="Bruce D."/>
            <person name="Goodwin L."/>
            <person name="Pitluck S."/>
            <person name="Davenport K."/>
            <person name="Brettin T."/>
            <person name="Detter J.C."/>
            <person name="Han C."/>
            <person name="Tapia R."/>
            <person name="Larimer F."/>
            <person name="Land M."/>
            <person name="Hauser L."/>
            <person name="Kyrpides N."/>
            <person name="Mikhailova N."/>
            <person name="Kerfeld C."/>
            <person name="Cannon G."/>
            <person name="Heinhort S."/>
        </authorList>
    </citation>
    <scope>NUCLEOTIDE SEQUENCE [LARGE SCALE GENOMIC DNA]</scope>
    <source>
        <strain evidence="3">ATCC 23641 / c2</strain>
    </source>
</reference>
<dbReference type="AlphaFoldDB" id="D0KZT8"/>
<sequence>MLSEFTHWLISGLILLGSFFVLLGSVGMVKFPDFFMRLHAPTKASTLGVTAILVASMIYFTIKHQSPSLHELLIVVFLWLTAPISALMMASAGRRVHKKKVDTD</sequence>
<dbReference type="EMBL" id="CP001801">
    <property type="protein sequence ID" value="ACX95961.1"/>
    <property type="molecule type" value="Genomic_DNA"/>
</dbReference>
<dbReference type="RefSeq" id="WP_012823997.1">
    <property type="nucleotide sequence ID" value="NC_013422.1"/>
</dbReference>
<keyword evidence="3" id="KW-1185">Reference proteome</keyword>
<dbReference type="Proteomes" id="UP000009102">
    <property type="component" value="Chromosome"/>
</dbReference>
<organism evidence="2 3">
    <name type="scientific">Halothiobacillus neapolitanus (strain ATCC 23641 / DSM 15147 / CIP 104769 / NCIMB 8539 / c2)</name>
    <name type="common">Thiobacillus neapolitanus</name>
    <dbReference type="NCBI Taxonomy" id="555778"/>
    <lineage>
        <taxon>Bacteria</taxon>
        <taxon>Pseudomonadati</taxon>
        <taxon>Pseudomonadota</taxon>
        <taxon>Gammaproteobacteria</taxon>
        <taxon>Chromatiales</taxon>
        <taxon>Halothiobacillaceae</taxon>
        <taxon>Halothiobacillus</taxon>
    </lineage>
</organism>
<dbReference type="InterPro" id="IPR005133">
    <property type="entry name" value="PhaG_MnhG_YufB"/>
</dbReference>
<feature type="transmembrane region" description="Helical" evidence="1">
    <location>
        <begin position="72"/>
        <end position="90"/>
    </location>
</feature>
<dbReference type="NCBIfam" id="NF009316">
    <property type="entry name" value="PRK12674.1-5"/>
    <property type="match status" value="1"/>
</dbReference>
<dbReference type="OrthoDB" id="9813804at2"/>
<evidence type="ECO:0000313" key="3">
    <source>
        <dbReference type="Proteomes" id="UP000009102"/>
    </source>
</evidence>
<keyword evidence="1" id="KW-1133">Transmembrane helix</keyword>
<gene>
    <name evidence="2" type="ordered locus">Hneap_1125</name>
</gene>
<accession>D0KZT8</accession>
<dbReference type="PANTHER" id="PTHR34703">
    <property type="entry name" value="ANTIPORTER SUBUNIT MNHG2-RELATED"/>
    <property type="match status" value="1"/>
</dbReference>
<name>D0KZT8_HALNC</name>
<dbReference type="STRING" id="555778.Hneap_1125"/>
<feature type="transmembrane region" description="Helical" evidence="1">
    <location>
        <begin position="41"/>
        <end position="60"/>
    </location>
</feature>
<dbReference type="GO" id="GO:0015385">
    <property type="term" value="F:sodium:proton antiporter activity"/>
    <property type="evidence" value="ECO:0007669"/>
    <property type="project" value="TreeGrafter"/>
</dbReference>
<proteinExistence type="predicted"/>
<dbReference type="NCBIfam" id="TIGR01300">
    <property type="entry name" value="CPA3_mnhG_phaG"/>
    <property type="match status" value="1"/>
</dbReference>
<evidence type="ECO:0000313" key="2">
    <source>
        <dbReference type="EMBL" id="ACX95961.1"/>
    </source>
</evidence>